<evidence type="ECO:0000313" key="5">
    <source>
        <dbReference type="Ensembl" id="ENSMMMP00000020052.1"/>
    </source>
</evidence>
<dbReference type="InterPro" id="IPR021885">
    <property type="entry name" value="DUF3496"/>
</dbReference>
<reference evidence="5" key="2">
    <citation type="submission" date="2025-09" db="UniProtKB">
        <authorList>
            <consortium name="Ensembl"/>
        </authorList>
    </citation>
    <scope>IDENTIFICATION</scope>
</reference>
<feature type="coiled-coil region" evidence="2">
    <location>
        <begin position="66"/>
        <end position="191"/>
    </location>
</feature>
<evidence type="ECO:0000256" key="1">
    <source>
        <dbReference type="ARBA" id="ARBA00023054"/>
    </source>
</evidence>
<keyword evidence="1 2" id="KW-0175">Coiled coil</keyword>
<protein>
    <submittedName>
        <fullName evidence="5">Uncharacterized protein</fullName>
    </submittedName>
</protein>
<dbReference type="InterPro" id="IPR039497">
    <property type="entry name" value="CC144C-like_CC_dom"/>
</dbReference>
<feature type="domain" description="CCDC144C-like coiled-coil" evidence="4">
    <location>
        <begin position="113"/>
        <end position="346"/>
    </location>
</feature>
<feature type="coiled-coil region" evidence="2">
    <location>
        <begin position="296"/>
        <end position="323"/>
    </location>
</feature>
<sequence length="516" mass="61554">MDDLDDVTQSSETASEDCELHYHNYENILLLIEQHRMECKDSVSLLKICDAVHSFKRLIKLKKNHCKLLTAKILKVENKVTGLQKELSETKEVKSHLEHEKVEQEQELCNLRFTLKQEQEKRKNTDWLYEKIEEQLREKQEQYNKEVEVKQQLKISLRTLDMELNTVRKNLNQVLEERNDIQRQLSQKENVRILQDGILCKQKEIEMTQEKMKIIWYFQDWSMIIIIVNIHFRLELKNSKLKVIIKKQAEKNEQLQKNLFSANLIDDLKEKLEIASLKYLLLDFKKIYFLQELLSMKSIQKEYEKLEKNKIKLEQKVEKLKSHIEKNMIKHDQVKQYEKEVQKRARQDLEEKLEQVNLFLQTQAESQHLQQIRENNSASIKGQMELRIKHLESELFKMKTQEESNRKQLGIYQEICLEGFQITKSLSDELNKTNEKLKEVNTKLLIEKHYNRSLQHSTLSTRPISECHCTGNHDCFVFDRSFTPRRNLVTPTSNPWPSNESMQNPRCTEGNQLCVT</sequence>
<dbReference type="PANTHER" id="PTHR22245:SF3">
    <property type="entry name" value="COILED-COIL DOMAIN-CONTAINING PROTEIN 144A-RELATED"/>
    <property type="match status" value="1"/>
</dbReference>
<keyword evidence="6" id="KW-1185">Reference proteome</keyword>
<name>A0A8C5ZVV5_MARMA</name>
<dbReference type="Proteomes" id="UP000694407">
    <property type="component" value="Unplaced"/>
</dbReference>
<reference evidence="5" key="1">
    <citation type="submission" date="2025-08" db="UniProtKB">
        <authorList>
            <consortium name="Ensembl"/>
        </authorList>
    </citation>
    <scope>IDENTIFICATION</scope>
</reference>
<dbReference type="GeneTree" id="ENSGT00940000153661"/>
<dbReference type="Pfam" id="PF12001">
    <property type="entry name" value="DUF3496"/>
    <property type="match status" value="1"/>
</dbReference>
<dbReference type="InterPro" id="IPR040118">
    <property type="entry name" value="C144A/B/C"/>
</dbReference>
<dbReference type="PANTHER" id="PTHR22245">
    <property type="entry name" value="COILED-COIL DOMAIN-CONTAINING PROTEIN 144A-RELATED"/>
    <property type="match status" value="1"/>
</dbReference>
<evidence type="ECO:0000259" key="3">
    <source>
        <dbReference type="Pfam" id="PF12001"/>
    </source>
</evidence>
<accession>A0A8C5ZVV5</accession>
<feature type="domain" description="DUF3496" evidence="3">
    <location>
        <begin position="383"/>
        <end position="487"/>
    </location>
</feature>
<evidence type="ECO:0000256" key="2">
    <source>
        <dbReference type="SAM" id="Coils"/>
    </source>
</evidence>
<dbReference type="Ensembl" id="ENSMMMT00000022795.1">
    <property type="protein sequence ID" value="ENSMMMP00000020052.1"/>
    <property type="gene ID" value="ENSMMMG00000017719.1"/>
</dbReference>
<dbReference type="Pfam" id="PF14915">
    <property type="entry name" value="CCDC144C"/>
    <property type="match status" value="1"/>
</dbReference>
<dbReference type="AlphaFoldDB" id="A0A8C5ZVV5"/>
<evidence type="ECO:0000259" key="4">
    <source>
        <dbReference type="Pfam" id="PF14915"/>
    </source>
</evidence>
<evidence type="ECO:0000313" key="6">
    <source>
        <dbReference type="Proteomes" id="UP000694407"/>
    </source>
</evidence>
<organism evidence="5 6">
    <name type="scientific">Marmota marmota marmota</name>
    <name type="common">Alpine marmot</name>
    <dbReference type="NCBI Taxonomy" id="9994"/>
    <lineage>
        <taxon>Eukaryota</taxon>
        <taxon>Metazoa</taxon>
        <taxon>Chordata</taxon>
        <taxon>Craniata</taxon>
        <taxon>Vertebrata</taxon>
        <taxon>Euteleostomi</taxon>
        <taxon>Mammalia</taxon>
        <taxon>Eutheria</taxon>
        <taxon>Euarchontoglires</taxon>
        <taxon>Glires</taxon>
        <taxon>Rodentia</taxon>
        <taxon>Sciuromorpha</taxon>
        <taxon>Sciuridae</taxon>
        <taxon>Xerinae</taxon>
        <taxon>Marmotini</taxon>
        <taxon>Marmota</taxon>
    </lineage>
</organism>
<proteinExistence type="predicted"/>